<protein>
    <submittedName>
        <fullName evidence="2">Uncharacterized protein</fullName>
    </submittedName>
</protein>
<evidence type="ECO:0000313" key="2">
    <source>
        <dbReference type="EMBL" id="GAA4821049.1"/>
    </source>
</evidence>
<keyword evidence="3" id="KW-1185">Reference proteome</keyword>
<accession>A0ABP9CX71</accession>
<dbReference type="EMBL" id="BAABKQ010000001">
    <property type="protein sequence ID" value="GAA4821049.1"/>
    <property type="molecule type" value="Genomic_DNA"/>
</dbReference>
<comment type="caution">
    <text evidence="2">The sequence shown here is derived from an EMBL/GenBank/DDBJ whole genome shotgun (WGS) entry which is preliminary data.</text>
</comment>
<proteinExistence type="predicted"/>
<name>A0ABP9CX71_9ACTN</name>
<dbReference type="Proteomes" id="UP001500839">
    <property type="component" value="Unassembled WGS sequence"/>
</dbReference>
<sequence>MCSRPSAIADFPVFPSAEARKILGAGDPEAVRGAVAGGDSEGDAEGDSEGIAPD</sequence>
<gene>
    <name evidence="2" type="ORF">GCM10023353_31450</name>
</gene>
<organism evidence="2 3">
    <name type="scientific">Tomitella cavernea</name>
    <dbReference type="NCBI Taxonomy" id="1387982"/>
    <lineage>
        <taxon>Bacteria</taxon>
        <taxon>Bacillati</taxon>
        <taxon>Actinomycetota</taxon>
        <taxon>Actinomycetes</taxon>
        <taxon>Mycobacteriales</taxon>
        <taxon>Tomitella</taxon>
    </lineage>
</organism>
<reference evidence="3" key="1">
    <citation type="journal article" date="2019" name="Int. J. Syst. Evol. Microbiol.">
        <title>The Global Catalogue of Microorganisms (GCM) 10K type strain sequencing project: providing services to taxonomists for standard genome sequencing and annotation.</title>
        <authorList>
            <consortium name="The Broad Institute Genomics Platform"/>
            <consortium name="The Broad Institute Genome Sequencing Center for Infectious Disease"/>
            <person name="Wu L."/>
            <person name="Ma J."/>
        </authorList>
    </citation>
    <scope>NUCLEOTIDE SEQUENCE [LARGE SCALE GENOMIC DNA]</scope>
    <source>
        <strain evidence="3">JCM 18542</strain>
    </source>
</reference>
<evidence type="ECO:0000313" key="3">
    <source>
        <dbReference type="Proteomes" id="UP001500839"/>
    </source>
</evidence>
<evidence type="ECO:0000256" key="1">
    <source>
        <dbReference type="SAM" id="MobiDB-lite"/>
    </source>
</evidence>
<feature type="region of interest" description="Disordered" evidence="1">
    <location>
        <begin position="31"/>
        <end position="54"/>
    </location>
</feature>